<dbReference type="AlphaFoldDB" id="A0A0B8T2H3"/>
<comment type="caution">
    <text evidence="2">The sequence shown here is derived from an EMBL/GenBank/DDBJ whole genome shotgun (WGS) entry which is preliminary data.</text>
</comment>
<keyword evidence="1" id="KW-0472">Membrane</keyword>
<feature type="transmembrane region" description="Helical" evidence="1">
    <location>
        <begin position="12"/>
        <end position="31"/>
    </location>
</feature>
<protein>
    <submittedName>
        <fullName evidence="2">Uncharacterized protein</fullName>
    </submittedName>
</protein>
<name>A0A0B8T2H3_9SPHI</name>
<evidence type="ECO:0000313" key="3">
    <source>
        <dbReference type="Proteomes" id="UP000031802"/>
    </source>
</evidence>
<keyword evidence="1" id="KW-0812">Transmembrane</keyword>
<dbReference type="Proteomes" id="UP000031802">
    <property type="component" value="Unassembled WGS sequence"/>
</dbReference>
<reference evidence="3" key="1">
    <citation type="submission" date="2014-04" db="EMBL/GenBank/DDBJ databases">
        <title>Whole-Genome optical mapping and complete genome sequence of Sphingobacterium deserti sp. nov., a new spaces isolated from desert in the west of China.</title>
        <authorList>
            <person name="Teng C."/>
            <person name="Zhou Z."/>
            <person name="Li X."/>
            <person name="Chen M."/>
            <person name="Lin M."/>
            <person name="Wang L."/>
            <person name="Su S."/>
            <person name="Zhang C."/>
            <person name="Zhang W."/>
        </authorList>
    </citation>
    <scope>NUCLEOTIDE SEQUENCE [LARGE SCALE GENOMIC DNA]</scope>
    <source>
        <strain evidence="3">ACCC05744</strain>
    </source>
</reference>
<dbReference type="STRING" id="1229276.DI53_0601"/>
<sequence>MYNDYKLKKGNTVLVVKKLVFASCFFLMIALNR</sequence>
<organism evidence="2 3">
    <name type="scientific">Sphingobacterium deserti</name>
    <dbReference type="NCBI Taxonomy" id="1229276"/>
    <lineage>
        <taxon>Bacteria</taxon>
        <taxon>Pseudomonadati</taxon>
        <taxon>Bacteroidota</taxon>
        <taxon>Sphingobacteriia</taxon>
        <taxon>Sphingobacteriales</taxon>
        <taxon>Sphingobacteriaceae</taxon>
        <taxon>Sphingobacterium</taxon>
    </lineage>
</organism>
<keyword evidence="3" id="KW-1185">Reference proteome</keyword>
<reference evidence="2 3" key="2">
    <citation type="journal article" date="2015" name="PLoS ONE">
        <title>Whole-Genome Optical Mapping and Finished Genome Sequence of Sphingobacterium deserti sp. nov., a New Species Isolated from the Western Desert of China.</title>
        <authorList>
            <person name="Teng C."/>
            <person name="Zhou Z."/>
            <person name="Molnar I."/>
            <person name="Li X."/>
            <person name="Tang R."/>
            <person name="Chen M."/>
            <person name="Wang L."/>
            <person name="Su S."/>
            <person name="Zhang W."/>
            <person name="Lin M."/>
        </authorList>
    </citation>
    <scope>NUCLEOTIDE SEQUENCE [LARGE SCALE GENOMIC DNA]</scope>
    <source>
        <strain evidence="3">ACCC05744</strain>
    </source>
</reference>
<keyword evidence="1" id="KW-1133">Transmembrane helix</keyword>
<proteinExistence type="predicted"/>
<dbReference type="EMBL" id="JJMU01000010">
    <property type="protein sequence ID" value="KGE15497.1"/>
    <property type="molecule type" value="Genomic_DNA"/>
</dbReference>
<evidence type="ECO:0000256" key="1">
    <source>
        <dbReference type="SAM" id="Phobius"/>
    </source>
</evidence>
<evidence type="ECO:0000313" key="2">
    <source>
        <dbReference type="EMBL" id="KGE15497.1"/>
    </source>
</evidence>
<gene>
    <name evidence="2" type="ORF">DI53_0601</name>
</gene>
<accession>A0A0B8T2H3</accession>